<name>A0A975PXH3_9MYCO</name>
<dbReference type="PROSITE" id="PS50206">
    <property type="entry name" value="RHODANESE_3"/>
    <property type="match status" value="2"/>
</dbReference>
<dbReference type="PANTHER" id="PTHR11364">
    <property type="entry name" value="THIOSULFATE SULFERTANSFERASE"/>
    <property type="match status" value="1"/>
</dbReference>
<dbReference type="InterPro" id="IPR001307">
    <property type="entry name" value="Thiosulphate_STrfase_CS"/>
</dbReference>
<organism evidence="5 6">
    <name type="scientific">Mycobacterium spongiae</name>
    <dbReference type="NCBI Taxonomy" id="886343"/>
    <lineage>
        <taxon>Bacteria</taxon>
        <taxon>Bacillati</taxon>
        <taxon>Actinomycetota</taxon>
        <taxon>Actinomycetes</taxon>
        <taxon>Mycobacteriales</taxon>
        <taxon>Mycobacteriaceae</taxon>
        <taxon>Mycobacterium</taxon>
    </lineage>
</organism>
<dbReference type="CDD" id="cd01449">
    <property type="entry name" value="TST_Repeat_2"/>
    <property type="match status" value="1"/>
</dbReference>
<dbReference type="RefSeq" id="WP_211695673.1">
    <property type="nucleotide sequence ID" value="NZ_CP046600.1"/>
</dbReference>
<feature type="domain" description="Rhodanese" evidence="4">
    <location>
        <begin position="173"/>
        <end position="284"/>
    </location>
</feature>
<dbReference type="GO" id="GO:0004792">
    <property type="term" value="F:thiosulfate-cyanide sulfurtransferase activity"/>
    <property type="evidence" value="ECO:0007669"/>
    <property type="project" value="InterPro"/>
</dbReference>
<gene>
    <name evidence="5" type="ORF">F6B93_14270</name>
</gene>
<dbReference type="KEGG" id="mspg:F6B93_14270"/>
<sequence length="288" mass="30147">MKHTDSAREQVLITTTDLAHLIQAGSPIALLDVRWRLDEPDGHATYLQGHLPGAVYVSLEDELSDHHIAGRGRHPLPSGHSVQAAARRWGIGNDTPVVVYDDWNRAGSARAWWVLTAAGLADVRILDGGLAAWRSAGGSIETGPVNPLPGNVTVRHDDLYTGARPTLTAQQSSAGGVVLLDARAPERFRGEVEPVDAVAGHIPGAKNVPTAAVLASDGTFLGSSQLRQLFSGKGIDHDSGVGVYCGSGITASVTVAALTATGHEAAMFPGSWSEWSSDPARAVSRGPE</sequence>
<accession>A0A975PXH3</accession>
<dbReference type="FunFam" id="3.40.250.10:FF:000035">
    <property type="entry name" value="Thiosulfate sulfurtransferase"/>
    <property type="match status" value="1"/>
</dbReference>
<proteinExistence type="predicted"/>
<dbReference type="InterPro" id="IPR045078">
    <property type="entry name" value="TST/MPST-like"/>
</dbReference>
<evidence type="ECO:0000256" key="2">
    <source>
        <dbReference type="ARBA" id="ARBA00022737"/>
    </source>
</evidence>
<evidence type="ECO:0000256" key="3">
    <source>
        <dbReference type="RuleBase" id="RU000507"/>
    </source>
</evidence>
<dbReference type="Pfam" id="PF00581">
    <property type="entry name" value="Rhodanese"/>
    <property type="match status" value="2"/>
</dbReference>
<dbReference type="Proteomes" id="UP000682202">
    <property type="component" value="Chromosome"/>
</dbReference>
<keyword evidence="1 3" id="KW-0808">Transferase</keyword>
<dbReference type="InterPro" id="IPR036873">
    <property type="entry name" value="Rhodanese-like_dom_sf"/>
</dbReference>
<evidence type="ECO:0000313" key="6">
    <source>
        <dbReference type="Proteomes" id="UP000682202"/>
    </source>
</evidence>
<dbReference type="SUPFAM" id="SSF52821">
    <property type="entry name" value="Rhodanese/Cell cycle control phosphatase"/>
    <property type="match status" value="2"/>
</dbReference>
<reference evidence="5" key="1">
    <citation type="submission" date="2019-12" db="EMBL/GenBank/DDBJ databases">
        <title>Mycobacterium spongiae sp. nov.</title>
        <authorList>
            <person name="Stinear T."/>
        </authorList>
    </citation>
    <scope>NUCLEOTIDE SEQUENCE</scope>
    <source>
        <strain evidence="5">FSD4b-SM</strain>
    </source>
</reference>
<keyword evidence="2" id="KW-0677">Repeat</keyword>
<dbReference type="PROSITE" id="PS00683">
    <property type="entry name" value="RHODANESE_2"/>
    <property type="match status" value="1"/>
</dbReference>
<dbReference type="Gene3D" id="3.40.250.10">
    <property type="entry name" value="Rhodanese-like domain"/>
    <property type="match status" value="2"/>
</dbReference>
<dbReference type="PROSITE" id="PS00380">
    <property type="entry name" value="RHODANESE_1"/>
    <property type="match status" value="1"/>
</dbReference>
<dbReference type="EMBL" id="CP046600">
    <property type="protein sequence ID" value="QUR68097.1"/>
    <property type="molecule type" value="Genomic_DNA"/>
</dbReference>
<dbReference type="PANTHER" id="PTHR11364:SF27">
    <property type="entry name" value="SULFURTRANSFERASE"/>
    <property type="match status" value="1"/>
</dbReference>
<dbReference type="CDD" id="cd01448">
    <property type="entry name" value="TST_Repeat_1"/>
    <property type="match status" value="1"/>
</dbReference>
<dbReference type="InterPro" id="IPR001763">
    <property type="entry name" value="Rhodanese-like_dom"/>
</dbReference>
<dbReference type="SMART" id="SM00450">
    <property type="entry name" value="RHOD"/>
    <property type="match status" value="2"/>
</dbReference>
<evidence type="ECO:0000256" key="1">
    <source>
        <dbReference type="ARBA" id="ARBA00022679"/>
    </source>
</evidence>
<feature type="domain" description="Rhodanese" evidence="4">
    <location>
        <begin position="24"/>
        <end position="142"/>
    </location>
</feature>
<evidence type="ECO:0000259" key="4">
    <source>
        <dbReference type="PROSITE" id="PS50206"/>
    </source>
</evidence>
<protein>
    <recommendedName>
        <fullName evidence="3">Sulfurtransferase</fullName>
    </recommendedName>
</protein>
<dbReference type="AlphaFoldDB" id="A0A975PXH3"/>
<keyword evidence="6" id="KW-1185">Reference proteome</keyword>
<evidence type="ECO:0000313" key="5">
    <source>
        <dbReference type="EMBL" id="QUR68097.1"/>
    </source>
</evidence>